<dbReference type="GO" id="GO:0009264">
    <property type="term" value="P:deoxyribonucleotide catabolic process"/>
    <property type="evidence" value="ECO:0007669"/>
    <property type="project" value="UniProtKB-UniRule"/>
</dbReference>
<dbReference type="GO" id="GO:0005737">
    <property type="term" value="C:cytoplasm"/>
    <property type="evidence" value="ECO:0007669"/>
    <property type="project" value="UniProtKB-SubCell"/>
</dbReference>
<dbReference type="PIRSF" id="PIRSF001357">
    <property type="entry name" value="DeoC"/>
    <property type="match status" value="1"/>
</dbReference>
<comment type="catalytic activity">
    <reaction evidence="5 7">
        <text>2-deoxy-D-ribose 5-phosphate = D-glyceraldehyde 3-phosphate + acetaldehyde</text>
        <dbReference type="Rhea" id="RHEA:12821"/>
        <dbReference type="ChEBI" id="CHEBI:15343"/>
        <dbReference type="ChEBI" id="CHEBI:59776"/>
        <dbReference type="ChEBI" id="CHEBI:62877"/>
        <dbReference type="EC" id="4.1.2.4"/>
    </reaction>
</comment>
<dbReference type="SUPFAM" id="SSF51569">
    <property type="entry name" value="Aldolase"/>
    <property type="match status" value="1"/>
</dbReference>
<dbReference type="EMBL" id="CDOG01000001">
    <property type="protein sequence ID" value="CEN33674.1"/>
    <property type="molecule type" value="Genomic_DNA"/>
</dbReference>
<evidence type="ECO:0000256" key="6">
    <source>
        <dbReference type="ARBA" id="ARBA00056337"/>
    </source>
</evidence>
<feature type="active site" description="Proton donor/acceptor" evidence="7">
    <location>
        <position position="180"/>
    </location>
</feature>
<reference evidence="8 9" key="1">
    <citation type="submission" date="2015-01" db="EMBL/GenBank/DDBJ databases">
        <authorList>
            <person name="MANFREDI Pablo"/>
        </authorList>
    </citation>
    <scope>NUCLEOTIDE SEQUENCE [LARGE SCALE GENOMIC DNA]</scope>
    <source>
        <strain evidence="8 9">Ccy74</strain>
    </source>
</reference>
<evidence type="ECO:0000256" key="2">
    <source>
        <dbReference type="ARBA" id="ARBA00022490"/>
    </source>
</evidence>
<dbReference type="SMART" id="SM01133">
    <property type="entry name" value="DeoC"/>
    <property type="match status" value="1"/>
</dbReference>
<dbReference type="PANTHER" id="PTHR10889">
    <property type="entry name" value="DEOXYRIBOSE-PHOSPHATE ALDOLASE"/>
    <property type="match status" value="1"/>
</dbReference>
<dbReference type="OrthoDB" id="9778711at2"/>
<gene>
    <name evidence="7 8" type="primary">deoC</name>
    <name evidence="8" type="ORF">CCYN74_10094</name>
</gene>
<dbReference type="UniPathway" id="UPA00002">
    <property type="reaction ID" value="UER00468"/>
</dbReference>
<evidence type="ECO:0000313" key="9">
    <source>
        <dbReference type="Proteomes" id="UP000038083"/>
    </source>
</evidence>
<dbReference type="RefSeq" id="WP_018279256.1">
    <property type="nucleotide sequence ID" value="NZ_CDOF01000068.1"/>
</dbReference>
<dbReference type="Proteomes" id="UP000038083">
    <property type="component" value="Unassembled WGS sequence"/>
</dbReference>
<keyword evidence="3 7" id="KW-0456">Lyase</keyword>
<dbReference type="GO" id="GO:0016052">
    <property type="term" value="P:carbohydrate catabolic process"/>
    <property type="evidence" value="ECO:0007669"/>
    <property type="project" value="TreeGrafter"/>
</dbReference>
<name>A0A0B7H566_9FLAO</name>
<dbReference type="GO" id="GO:0004139">
    <property type="term" value="F:deoxyribose-phosphate aldolase activity"/>
    <property type="evidence" value="ECO:0007669"/>
    <property type="project" value="UniProtKB-UniRule"/>
</dbReference>
<dbReference type="HAMAP" id="MF_00114">
    <property type="entry name" value="DeoC_type1"/>
    <property type="match status" value="1"/>
</dbReference>
<dbReference type="InterPro" id="IPR028581">
    <property type="entry name" value="DeoC_typeI"/>
</dbReference>
<proteinExistence type="inferred from homology"/>
<dbReference type="InterPro" id="IPR002915">
    <property type="entry name" value="DeoC/FbaB/LacD_aldolase"/>
</dbReference>
<comment type="similarity">
    <text evidence="1 7">Belongs to the DeoC/FbaB aldolase family. DeoC type 1 subfamily.</text>
</comment>
<evidence type="ECO:0000256" key="5">
    <source>
        <dbReference type="ARBA" id="ARBA00048791"/>
    </source>
</evidence>
<comment type="pathway">
    <text evidence="7">Carbohydrate degradation; 2-deoxy-D-ribose 1-phosphate degradation; D-glyceraldehyde 3-phosphate and acetaldehyde from 2-deoxy-alpha-D-ribose 1-phosphate: step 2/2.</text>
</comment>
<evidence type="ECO:0000256" key="3">
    <source>
        <dbReference type="ARBA" id="ARBA00023239"/>
    </source>
</evidence>
<dbReference type="InterPro" id="IPR011343">
    <property type="entry name" value="DeoC"/>
</dbReference>
<dbReference type="EC" id="4.1.2.4" evidence="7"/>
<evidence type="ECO:0000256" key="4">
    <source>
        <dbReference type="ARBA" id="ARBA00023270"/>
    </source>
</evidence>
<dbReference type="InterPro" id="IPR013785">
    <property type="entry name" value="Aldolase_TIM"/>
</dbReference>
<feature type="active site" description="Proton donor/acceptor" evidence="7">
    <location>
        <position position="89"/>
    </location>
</feature>
<dbReference type="CDD" id="cd00959">
    <property type="entry name" value="DeoC"/>
    <property type="match status" value="1"/>
</dbReference>
<feature type="active site" description="Schiff-base intermediate with acetaldehyde" evidence="7">
    <location>
        <position position="151"/>
    </location>
</feature>
<keyword evidence="2 7" id="KW-0963">Cytoplasm</keyword>
<dbReference type="Pfam" id="PF01791">
    <property type="entry name" value="DeoC"/>
    <property type="match status" value="1"/>
</dbReference>
<evidence type="ECO:0000313" key="8">
    <source>
        <dbReference type="EMBL" id="CEN33674.1"/>
    </source>
</evidence>
<protein>
    <recommendedName>
        <fullName evidence="7">Deoxyribose-phosphate aldolase</fullName>
        <shortName evidence="7">DERA</shortName>
        <ecNumber evidence="7">4.1.2.4</ecNumber>
    </recommendedName>
    <alternativeName>
        <fullName evidence="7">2-deoxy-D-ribose 5-phosphate aldolase</fullName>
    </alternativeName>
    <alternativeName>
        <fullName evidence="7">Phosphodeoxyriboaldolase</fullName>
        <shortName evidence="7">Deoxyriboaldolase</shortName>
    </alternativeName>
</protein>
<keyword evidence="4 7" id="KW-0704">Schiff base</keyword>
<dbReference type="PANTHER" id="PTHR10889:SF1">
    <property type="entry name" value="DEOXYRIBOSE-PHOSPHATE ALDOLASE"/>
    <property type="match status" value="1"/>
</dbReference>
<dbReference type="GO" id="GO:0006018">
    <property type="term" value="P:2-deoxyribose 1-phosphate catabolic process"/>
    <property type="evidence" value="ECO:0007669"/>
    <property type="project" value="UniProtKB-UniRule"/>
</dbReference>
<dbReference type="Gene3D" id="3.20.20.70">
    <property type="entry name" value="Aldolase class I"/>
    <property type="match status" value="1"/>
</dbReference>
<comment type="function">
    <text evidence="6 7">Catalyzes a reversible aldol reaction between acetaldehyde and D-glyceraldehyde 3-phosphate to generate 2-deoxy-D-ribose 5-phosphate.</text>
</comment>
<dbReference type="NCBIfam" id="TIGR00126">
    <property type="entry name" value="deoC"/>
    <property type="match status" value="1"/>
</dbReference>
<evidence type="ECO:0000256" key="1">
    <source>
        <dbReference type="ARBA" id="ARBA00010936"/>
    </source>
</evidence>
<organism evidence="8 9">
    <name type="scientific">Capnocytophaga cynodegmi</name>
    <dbReference type="NCBI Taxonomy" id="28189"/>
    <lineage>
        <taxon>Bacteria</taxon>
        <taxon>Pseudomonadati</taxon>
        <taxon>Bacteroidota</taxon>
        <taxon>Flavobacteriia</taxon>
        <taxon>Flavobacteriales</taxon>
        <taxon>Flavobacteriaceae</taxon>
        <taxon>Capnocytophaga</taxon>
    </lineage>
</organism>
<accession>A0A0B7H566</accession>
<dbReference type="FunFam" id="3.20.20.70:FF:000044">
    <property type="entry name" value="Deoxyribose-phosphate aldolase"/>
    <property type="match status" value="1"/>
</dbReference>
<dbReference type="AlphaFoldDB" id="A0A0B7H566"/>
<comment type="subcellular location">
    <subcellularLocation>
        <location evidence="7">Cytoplasm</location>
    </subcellularLocation>
</comment>
<evidence type="ECO:0000256" key="7">
    <source>
        <dbReference type="HAMAP-Rule" id="MF_00114"/>
    </source>
</evidence>
<sequence length="219" mass="23326">MKLNKFIDHTLLKANATISEIETLCKEAVTYDFFSVCVNSAFVPYAKDFLKGTDVNVCSVVGFPLGAMSLKSKVFETEQALADGANEIDMVINVGLLKSGEVDKVREEIVQIKKACGNNVLKVILETCYLTDEEKKLACKLSVEAGADFVKTSTGFGTGGATLSDVQLMKEAVNGKAKIKASGGVRDFQTAKQYIDLGVERIGTSNGIAIVTGGTGTGY</sequence>